<dbReference type="Pfam" id="PF07679">
    <property type="entry name" value="I-set"/>
    <property type="match status" value="11"/>
</dbReference>
<organism evidence="6 7">
    <name type="scientific">Xenoophorus captivus</name>
    <dbReference type="NCBI Taxonomy" id="1517983"/>
    <lineage>
        <taxon>Eukaryota</taxon>
        <taxon>Metazoa</taxon>
        <taxon>Chordata</taxon>
        <taxon>Craniata</taxon>
        <taxon>Vertebrata</taxon>
        <taxon>Euteleostomi</taxon>
        <taxon>Actinopterygii</taxon>
        <taxon>Neopterygii</taxon>
        <taxon>Teleostei</taxon>
        <taxon>Neoteleostei</taxon>
        <taxon>Acanthomorphata</taxon>
        <taxon>Ovalentaria</taxon>
        <taxon>Atherinomorphae</taxon>
        <taxon>Cyprinodontiformes</taxon>
        <taxon>Goodeidae</taxon>
        <taxon>Xenoophorus</taxon>
    </lineage>
</organism>
<feature type="domain" description="Ig-like" evidence="5">
    <location>
        <begin position="875"/>
        <end position="960"/>
    </location>
</feature>
<feature type="domain" description="Ig-like" evidence="5">
    <location>
        <begin position="179"/>
        <end position="265"/>
    </location>
</feature>
<feature type="domain" description="Ig-like" evidence="5">
    <location>
        <begin position="447"/>
        <end position="534"/>
    </location>
</feature>
<dbReference type="Gene3D" id="2.60.40.10">
    <property type="entry name" value="Immunoglobulins"/>
    <property type="match status" value="11"/>
</dbReference>
<evidence type="ECO:0000256" key="1">
    <source>
        <dbReference type="ARBA" id="ARBA00004496"/>
    </source>
</evidence>
<gene>
    <name evidence="6" type="ORF">XENOCAPTIV_003624</name>
</gene>
<dbReference type="SUPFAM" id="SSF48726">
    <property type="entry name" value="Immunoglobulin"/>
    <property type="match status" value="11"/>
</dbReference>
<dbReference type="SMART" id="SM00406">
    <property type="entry name" value="IGv"/>
    <property type="match status" value="5"/>
</dbReference>
<dbReference type="InterPro" id="IPR003599">
    <property type="entry name" value="Ig_sub"/>
</dbReference>
<protein>
    <recommendedName>
        <fullName evidence="5">Ig-like domain-containing protein</fullName>
    </recommendedName>
</protein>
<evidence type="ECO:0000256" key="3">
    <source>
        <dbReference type="ARBA" id="ARBA00022553"/>
    </source>
</evidence>
<dbReference type="EMBL" id="JAHRIN010076994">
    <property type="protein sequence ID" value="MEQ2218467.1"/>
    <property type="molecule type" value="Genomic_DNA"/>
</dbReference>
<dbReference type="InterPro" id="IPR007110">
    <property type="entry name" value="Ig-like_dom"/>
</dbReference>
<dbReference type="PANTHER" id="PTHR35971:SF5">
    <property type="entry name" value="OBSCURIN LIKE CYTOSKELETAL ADAPTOR 1"/>
    <property type="match status" value="1"/>
</dbReference>
<feature type="domain" description="Ig-like" evidence="5">
    <location>
        <begin position="3"/>
        <end position="85"/>
    </location>
</feature>
<accession>A0ABV0SG97</accession>
<feature type="domain" description="Ig-like" evidence="5">
    <location>
        <begin position="696"/>
        <end position="781"/>
    </location>
</feature>
<keyword evidence="7" id="KW-1185">Reference proteome</keyword>
<evidence type="ECO:0000256" key="4">
    <source>
        <dbReference type="ARBA" id="ARBA00023157"/>
    </source>
</evidence>
<dbReference type="InterPro" id="IPR013098">
    <property type="entry name" value="Ig_I-set"/>
</dbReference>
<evidence type="ECO:0000256" key="2">
    <source>
        <dbReference type="ARBA" id="ARBA00022490"/>
    </source>
</evidence>
<evidence type="ECO:0000313" key="6">
    <source>
        <dbReference type="EMBL" id="MEQ2218467.1"/>
    </source>
</evidence>
<comment type="caution">
    <text evidence="6">The sequence shown here is derived from an EMBL/GenBank/DDBJ whole genome shotgun (WGS) entry which is preliminary data.</text>
</comment>
<name>A0ABV0SG97_9TELE</name>
<keyword evidence="4" id="KW-1015">Disulfide bond</keyword>
<dbReference type="InterPro" id="IPR013106">
    <property type="entry name" value="Ig_V-set"/>
</dbReference>
<comment type="subcellular location">
    <subcellularLocation>
        <location evidence="1">Cytoplasm</location>
    </subcellularLocation>
</comment>
<evidence type="ECO:0000259" key="5">
    <source>
        <dbReference type="PROSITE" id="PS50835"/>
    </source>
</evidence>
<dbReference type="CDD" id="cd00096">
    <property type="entry name" value="Ig"/>
    <property type="match status" value="3"/>
</dbReference>
<dbReference type="InterPro" id="IPR036179">
    <property type="entry name" value="Ig-like_dom_sf"/>
</dbReference>
<feature type="non-terminal residue" evidence="6">
    <location>
        <position position="1"/>
    </location>
</feature>
<feature type="domain" description="Ig-like" evidence="5">
    <location>
        <begin position="626"/>
        <end position="692"/>
    </location>
</feature>
<reference evidence="6 7" key="1">
    <citation type="submission" date="2021-06" db="EMBL/GenBank/DDBJ databases">
        <authorList>
            <person name="Palmer J.M."/>
        </authorList>
    </citation>
    <scope>NUCLEOTIDE SEQUENCE [LARGE SCALE GENOMIC DNA]</scope>
    <source>
        <strain evidence="6 7">XC_2019</strain>
        <tissue evidence="6">Muscle</tissue>
    </source>
</reference>
<feature type="domain" description="Ig-like" evidence="5">
    <location>
        <begin position="786"/>
        <end position="870"/>
    </location>
</feature>
<dbReference type="InterPro" id="IPR052385">
    <property type="entry name" value="Obscurin/Obscurin-like_Reg"/>
</dbReference>
<keyword evidence="2" id="KW-0963">Cytoplasm</keyword>
<feature type="domain" description="Ig-like" evidence="5">
    <location>
        <begin position="358"/>
        <end position="442"/>
    </location>
</feature>
<dbReference type="InterPro" id="IPR013783">
    <property type="entry name" value="Ig-like_fold"/>
</dbReference>
<evidence type="ECO:0000313" key="7">
    <source>
        <dbReference type="Proteomes" id="UP001434883"/>
    </source>
</evidence>
<dbReference type="SMART" id="SM00409">
    <property type="entry name" value="IG"/>
    <property type="match status" value="11"/>
</dbReference>
<sequence>RRPTIIKALEDCEAFEGGGLVLSCATSKPCHILWYKDGCLMWHSSRYFTSHSGCEARLTIREVSNSDAGLYECSAGSVTTMAVVTVKAIPAEFTKPLTAVEAKEGETVTLTCEYSLPGVQFHWRKGFENIRSGDKYVMKQKKTIISLTIKALVPEDSGEYTCLCTQHQTTASLNVHAIPITFIQQLKNLQAEEGSSVVLRCEISKPGIPVEWRKEHELLRNGIKFQMRRRENTMELLIWKPAPEDTGVYSCVCADQITSATVKITALPVTFKQKLRNVLIEEGNTATFRCELSKPGQTVGWRRSRDGDIRNGEKFHVRQRDTLIELRVIDVTPEDSDIYICMCGDIETTATLTVNAIPVTFKQKLKNQQVEEGHNITLHCEISKAGVPVEWRLGGELLENGDKYQIKQRDTTLELTIRNAEPEDSGVYICVCREQKTKATVKVIAVPATFKLSLKSQEVEEGNTVTLHCELSKKGVPLQWLKDGQMLSEELSCDKYQIKVEGKKALMTIFNVQPDDTGKYSCITGDEKTTAEVRVKPLPVTFKRELQRLIVKEGDCGVFCCELSKPEAPLEWRKGRVVLKSGEKYEMKQEGCLTKLIINNVEESDAGKYTCKTKHSQSTAELTVRVALCCELSKPGFLVQWKKEDIELNSGEKYQIRQSGSRLELLIRKSLPEDSGSYSCICDDVKTTASVAITAPPVTFKTKLRNQQLEEENSLTLSCEVSKPGLSVDWMKGKELLKSDFKYQIKNRNSIMELTIKNAQLEDSGLYSCICGDIKTTSHVTITPIPLTFKMGLKNQEAPEGGNVCLRCELSRAGVPVQWWKGEDQLCHRGRFQMTQKGKIAEMTIKNIQPEDVGEYSCVFGGQKTTAEVNVRAAASVYFEKELESQVVTEGKSVLMSCEVSSANVPVTWKKDSNVVEDGVHYVLKKKGPLHTLEIKKLQLADAGEYCCITRGKKTTAKLIVRGR</sequence>
<dbReference type="PROSITE" id="PS50835">
    <property type="entry name" value="IG_LIKE"/>
    <property type="match status" value="11"/>
</dbReference>
<dbReference type="SMART" id="SM00408">
    <property type="entry name" value="IGc2"/>
    <property type="match status" value="11"/>
</dbReference>
<feature type="domain" description="Ig-like" evidence="5">
    <location>
        <begin position="90"/>
        <end position="174"/>
    </location>
</feature>
<feature type="domain" description="Ig-like" evidence="5">
    <location>
        <begin position="539"/>
        <end position="623"/>
    </location>
</feature>
<proteinExistence type="predicted"/>
<dbReference type="Proteomes" id="UP001434883">
    <property type="component" value="Unassembled WGS sequence"/>
</dbReference>
<dbReference type="PANTHER" id="PTHR35971">
    <property type="entry name" value="SI:DKEY-31G6.6"/>
    <property type="match status" value="1"/>
</dbReference>
<keyword evidence="3" id="KW-0597">Phosphoprotein</keyword>
<dbReference type="InterPro" id="IPR003598">
    <property type="entry name" value="Ig_sub2"/>
</dbReference>
<feature type="domain" description="Ig-like" evidence="5">
    <location>
        <begin position="268"/>
        <end position="353"/>
    </location>
</feature>